<feature type="domain" description="Transketolase N-terminal" evidence="6">
    <location>
        <begin position="15"/>
        <end position="268"/>
    </location>
</feature>
<dbReference type="HOGENOM" id="CLU_009227_4_1_9"/>
<dbReference type="Proteomes" id="UP000010802">
    <property type="component" value="Chromosome"/>
</dbReference>
<dbReference type="PANTHER" id="PTHR47514:SF1">
    <property type="entry name" value="TRANSKETOLASE N-TERMINAL SECTION-RELATED"/>
    <property type="match status" value="1"/>
</dbReference>
<gene>
    <name evidence="7" type="ordered locus">TEPIRE1_1798</name>
</gene>
<keyword evidence="5" id="KW-0786">Thiamine pyrophosphate</keyword>
<accession>F4LWT4</accession>
<dbReference type="PROSITE" id="PS00801">
    <property type="entry name" value="TRANSKETOLASE_1"/>
    <property type="match status" value="1"/>
</dbReference>
<dbReference type="PANTHER" id="PTHR47514">
    <property type="entry name" value="TRANSKETOLASE N-TERMINAL SECTION-RELATED"/>
    <property type="match status" value="1"/>
</dbReference>
<evidence type="ECO:0000256" key="2">
    <source>
        <dbReference type="ARBA" id="ARBA00007131"/>
    </source>
</evidence>
<accession>L0S445</accession>
<name>F4LWT4_TEPAE</name>
<dbReference type="EMBL" id="HF563609">
    <property type="protein sequence ID" value="CCP26597.1"/>
    <property type="molecule type" value="Genomic_DNA"/>
</dbReference>
<dbReference type="KEGG" id="tae:TepiRe1_1798"/>
<evidence type="ECO:0000256" key="3">
    <source>
        <dbReference type="ARBA" id="ARBA00022679"/>
    </source>
</evidence>
<keyword evidence="8" id="KW-1185">Reference proteome</keyword>
<dbReference type="OrthoDB" id="8732661at2"/>
<organism evidence="7 8">
    <name type="scientific">Tepidanaerobacter acetatoxydans (strain DSM 21804 / JCM 16047 / Re1)</name>
    <dbReference type="NCBI Taxonomy" id="1209989"/>
    <lineage>
        <taxon>Bacteria</taxon>
        <taxon>Bacillati</taxon>
        <taxon>Bacillota</taxon>
        <taxon>Clostridia</taxon>
        <taxon>Thermosediminibacterales</taxon>
        <taxon>Tepidanaerobacteraceae</taxon>
        <taxon>Tepidanaerobacter</taxon>
    </lineage>
</organism>
<dbReference type="PATRIC" id="fig|1209989.3.peg.2074"/>
<keyword evidence="4" id="KW-0479">Metal-binding</keyword>
<dbReference type="GO" id="GO:0004802">
    <property type="term" value="F:transketolase activity"/>
    <property type="evidence" value="ECO:0007669"/>
    <property type="project" value="UniProtKB-EC"/>
</dbReference>
<dbReference type="InterPro" id="IPR029061">
    <property type="entry name" value="THDP-binding"/>
</dbReference>
<dbReference type="EC" id="2.2.1.1" evidence="7"/>
<evidence type="ECO:0000256" key="4">
    <source>
        <dbReference type="ARBA" id="ARBA00022723"/>
    </source>
</evidence>
<dbReference type="Gene3D" id="3.40.50.970">
    <property type="match status" value="1"/>
</dbReference>
<comment type="cofactor">
    <cofactor evidence="1">
        <name>thiamine diphosphate</name>
        <dbReference type="ChEBI" id="CHEBI:58937"/>
    </cofactor>
</comment>
<evidence type="ECO:0000313" key="7">
    <source>
        <dbReference type="EMBL" id="CCP26597.1"/>
    </source>
</evidence>
<evidence type="ECO:0000256" key="1">
    <source>
        <dbReference type="ARBA" id="ARBA00001964"/>
    </source>
</evidence>
<dbReference type="RefSeq" id="WP_013778728.1">
    <property type="nucleotide sequence ID" value="NC_015519.1"/>
</dbReference>
<dbReference type="InterPro" id="IPR049557">
    <property type="entry name" value="Transketolase_CS"/>
</dbReference>
<dbReference type="eggNOG" id="COG3959">
    <property type="taxonomic scope" value="Bacteria"/>
</dbReference>
<keyword evidence="3 7" id="KW-0808">Transferase</keyword>
<comment type="similarity">
    <text evidence="2">Belongs to the transketolase family.</text>
</comment>
<proteinExistence type="inferred from homology"/>
<dbReference type="Pfam" id="PF00456">
    <property type="entry name" value="Transketolase_N"/>
    <property type="match status" value="1"/>
</dbReference>
<dbReference type="InterPro" id="IPR005474">
    <property type="entry name" value="Transketolase_N"/>
</dbReference>
<evidence type="ECO:0000256" key="5">
    <source>
        <dbReference type="ARBA" id="ARBA00023052"/>
    </source>
</evidence>
<dbReference type="SUPFAM" id="SSF52518">
    <property type="entry name" value="Thiamin diphosphate-binding fold (THDP-binding)"/>
    <property type="match status" value="1"/>
</dbReference>
<dbReference type="KEGG" id="tep:TepRe1_1670"/>
<evidence type="ECO:0000259" key="6">
    <source>
        <dbReference type="Pfam" id="PF00456"/>
    </source>
</evidence>
<dbReference type="STRING" id="1209989.TepRe1_1670"/>
<dbReference type="CDD" id="cd02012">
    <property type="entry name" value="TPP_TK"/>
    <property type="match status" value="1"/>
</dbReference>
<protein>
    <submittedName>
        <fullName evidence="7">Putative transketolase N-terminal section</fullName>
        <ecNumber evidence="7">2.2.1.1</ecNumber>
    </submittedName>
</protein>
<dbReference type="GO" id="GO:0046872">
    <property type="term" value="F:metal ion binding"/>
    <property type="evidence" value="ECO:0007669"/>
    <property type="project" value="UniProtKB-KW"/>
</dbReference>
<dbReference type="AlphaFoldDB" id="F4LWT4"/>
<reference evidence="8" key="1">
    <citation type="journal article" date="2013" name="Genome Announc.">
        <title>First genome sequence of a syntrophic acetate-oxidizing bacterium, Tepidanaerobacter acetatoxydans strain Re1.</title>
        <authorList>
            <person name="Manzoor S."/>
            <person name="Bongcam-Rudloff E."/>
            <person name="Schnurer A."/>
            <person name="Muller B."/>
        </authorList>
    </citation>
    <scope>NUCLEOTIDE SEQUENCE [LARGE SCALE GENOMIC DNA]</scope>
    <source>
        <strain evidence="8">Re1</strain>
    </source>
</reference>
<evidence type="ECO:0000313" key="8">
    <source>
        <dbReference type="Proteomes" id="UP000010802"/>
    </source>
</evidence>
<sequence length="273" mass="29854">MSISCETINELNSKARIIRRHIVEMIAEAGSGHPGGSLSSADIVTALYFHVMNVDPQNPHWPERDRFVLSKGHAAPLLYAVLAEKGFFPKEELLTLRKTGSMLQGHPDMKSTPGLDMTTGSLGQGLSAANGMALAAKLDKKSYRVYVVMGDGELEEGQIWEAAMTSAHYKLDNLTAFVDHNGLQIDGPIQKVMSPENIHEKFKAFGWNVIDIDGHDMKQILEAVEEAKTVKSRPTVVVAKTVKGKGVPFMENQVGWHGKAPSPEQVKEALNSI</sequence>